<dbReference type="InterPro" id="IPR000644">
    <property type="entry name" value="CBS_dom"/>
</dbReference>
<dbReference type="PANTHER" id="PTHR43080:SF2">
    <property type="entry name" value="CBS DOMAIN-CONTAINING PROTEIN"/>
    <property type="match status" value="1"/>
</dbReference>
<evidence type="ECO:0000256" key="3">
    <source>
        <dbReference type="SAM" id="MobiDB-lite"/>
    </source>
</evidence>
<dbReference type="SMART" id="SM00116">
    <property type="entry name" value="CBS"/>
    <property type="match status" value="2"/>
</dbReference>
<dbReference type="PROSITE" id="PS51371">
    <property type="entry name" value="CBS"/>
    <property type="match status" value="2"/>
</dbReference>
<name>A0ABU9C0V9_9BURK</name>
<evidence type="ECO:0000256" key="2">
    <source>
        <dbReference type="PROSITE-ProRule" id="PRU00703"/>
    </source>
</evidence>
<dbReference type="EMBL" id="JBBUTG010000033">
    <property type="protein sequence ID" value="MEK8034725.1"/>
    <property type="molecule type" value="Genomic_DNA"/>
</dbReference>
<evidence type="ECO:0000313" key="6">
    <source>
        <dbReference type="Proteomes" id="UP001371218"/>
    </source>
</evidence>
<evidence type="ECO:0000256" key="1">
    <source>
        <dbReference type="ARBA" id="ARBA00023122"/>
    </source>
</evidence>
<keyword evidence="6" id="KW-1185">Reference proteome</keyword>
<accession>A0ABU9C0V9</accession>
<dbReference type="SUPFAM" id="SSF54631">
    <property type="entry name" value="CBS-domain pair"/>
    <property type="match status" value="1"/>
</dbReference>
<dbReference type="InterPro" id="IPR051257">
    <property type="entry name" value="Diverse_CBS-Domain"/>
</dbReference>
<dbReference type="PANTHER" id="PTHR43080">
    <property type="entry name" value="CBS DOMAIN-CONTAINING PROTEIN CBSX3, MITOCHONDRIAL"/>
    <property type="match status" value="1"/>
</dbReference>
<dbReference type="Gene3D" id="3.10.580.10">
    <property type="entry name" value="CBS-domain"/>
    <property type="match status" value="1"/>
</dbReference>
<evidence type="ECO:0000259" key="4">
    <source>
        <dbReference type="PROSITE" id="PS51371"/>
    </source>
</evidence>
<protein>
    <submittedName>
        <fullName evidence="5">CBS domain-containing protein</fullName>
    </submittedName>
</protein>
<sequence>MTIADICSKHVITIDQNASLQEAALLMRSHHVGALVVTADEATDPHVVGIVTDRDLAIEVIAQGLDVGSVRVGQLASRQIAAVAANGSIGDAVMAMQRAGVRRLLVIEGEEQLAGVISSDDVFEALAGQLATLSGALRAGIARESEQRPAPPPVQRRPIFRPHGTAGWQA</sequence>
<dbReference type="Proteomes" id="UP001371218">
    <property type="component" value="Unassembled WGS sequence"/>
</dbReference>
<evidence type="ECO:0000313" key="5">
    <source>
        <dbReference type="EMBL" id="MEK8034725.1"/>
    </source>
</evidence>
<organism evidence="5 6">
    <name type="scientific">Ideonella lacteola</name>
    <dbReference type="NCBI Taxonomy" id="2984193"/>
    <lineage>
        <taxon>Bacteria</taxon>
        <taxon>Pseudomonadati</taxon>
        <taxon>Pseudomonadota</taxon>
        <taxon>Betaproteobacteria</taxon>
        <taxon>Burkholderiales</taxon>
        <taxon>Sphaerotilaceae</taxon>
        <taxon>Ideonella</taxon>
    </lineage>
</organism>
<reference evidence="5 6" key="1">
    <citation type="submission" date="2024-04" db="EMBL/GenBank/DDBJ databases">
        <title>Novel species of the genus Ideonella isolated from streams.</title>
        <authorList>
            <person name="Lu H."/>
        </authorList>
    </citation>
    <scope>NUCLEOTIDE SEQUENCE [LARGE SCALE GENOMIC DNA]</scope>
    <source>
        <strain evidence="5 6">DXS29W</strain>
    </source>
</reference>
<dbReference type="Pfam" id="PF00571">
    <property type="entry name" value="CBS"/>
    <property type="match status" value="2"/>
</dbReference>
<dbReference type="InterPro" id="IPR046342">
    <property type="entry name" value="CBS_dom_sf"/>
</dbReference>
<feature type="region of interest" description="Disordered" evidence="3">
    <location>
        <begin position="142"/>
        <end position="170"/>
    </location>
</feature>
<comment type="caution">
    <text evidence="5">The sequence shown here is derived from an EMBL/GenBank/DDBJ whole genome shotgun (WGS) entry which is preliminary data.</text>
</comment>
<dbReference type="RefSeq" id="WP_341429155.1">
    <property type="nucleotide sequence ID" value="NZ_JBBUTG010000033.1"/>
</dbReference>
<keyword evidence="1 2" id="KW-0129">CBS domain</keyword>
<gene>
    <name evidence="5" type="ORF">AACH06_28235</name>
</gene>
<proteinExistence type="predicted"/>
<feature type="domain" description="CBS" evidence="4">
    <location>
        <begin position="7"/>
        <end position="67"/>
    </location>
</feature>
<feature type="domain" description="CBS" evidence="4">
    <location>
        <begin position="76"/>
        <end position="132"/>
    </location>
</feature>